<dbReference type="Pfam" id="PF14529">
    <property type="entry name" value="Exo_endo_phos_2"/>
    <property type="match status" value="1"/>
</dbReference>
<reference evidence="2" key="2">
    <citation type="submission" date="2021-09" db="EMBL/GenBank/DDBJ databases">
        <authorList>
            <person name="Jia N."/>
            <person name="Wang J."/>
            <person name="Shi W."/>
            <person name="Du L."/>
            <person name="Sun Y."/>
            <person name="Zhan W."/>
            <person name="Jiang J."/>
            <person name="Wang Q."/>
            <person name="Zhang B."/>
            <person name="Ji P."/>
            <person name="Sakyi L.B."/>
            <person name="Cui X."/>
            <person name="Yuan T."/>
            <person name="Jiang B."/>
            <person name="Yang W."/>
            <person name="Lam T.T.-Y."/>
            <person name="Chang Q."/>
            <person name="Ding S."/>
            <person name="Wang X."/>
            <person name="Zhu J."/>
            <person name="Ruan X."/>
            <person name="Zhao L."/>
            <person name="Wei J."/>
            <person name="Que T."/>
            <person name="Du C."/>
            <person name="Cheng J."/>
            <person name="Dai P."/>
            <person name="Han X."/>
            <person name="Huang E."/>
            <person name="Gao Y."/>
            <person name="Liu J."/>
            <person name="Shao H."/>
            <person name="Ye R."/>
            <person name="Li L."/>
            <person name="Wei W."/>
            <person name="Wang X."/>
            <person name="Wang C."/>
            <person name="Huo Q."/>
            <person name="Li W."/>
            <person name="Guo W."/>
            <person name="Chen H."/>
            <person name="Chen S."/>
            <person name="Zhou L."/>
            <person name="Zhou L."/>
            <person name="Ni X."/>
            <person name="Tian J."/>
            <person name="Zhou Y."/>
            <person name="Sheng Y."/>
            <person name="Liu T."/>
            <person name="Pan Y."/>
            <person name="Xia L."/>
            <person name="Li J."/>
            <person name="Zhao F."/>
            <person name="Cao W."/>
        </authorList>
    </citation>
    <scope>NUCLEOTIDE SEQUENCE</scope>
    <source>
        <strain evidence="2">Rsan-2018</strain>
        <tissue evidence="2">Larvae</tissue>
    </source>
</reference>
<proteinExistence type="predicted"/>
<protein>
    <recommendedName>
        <fullName evidence="1">Endonuclease/exonuclease/phosphatase domain-containing protein</fullName>
    </recommendedName>
</protein>
<dbReference type="InterPro" id="IPR005135">
    <property type="entry name" value="Endo/exonuclease/phosphatase"/>
</dbReference>
<dbReference type="Gene3D" id="3.60.10.10">
    <property type="entry name" value="Endonuclease/exonuclease/phosphatase"/>
    <property type="match status" value="1"/>
</dbReference>
<dbReference type="EMBL" id="JABSTV010001255">
    <property type="protein sequence ID" value="KAH7934956.1"/>
    <property type="molecule type" value="Genomic_DNA"/>
</dbReference>
<evidence type="ECO:0000313" key="3">
    <source>
        <dbReference type="Proteomes" id="UP000821837"/>
    </source>
</evidence>
<sequence>MELADEAARCSSSVEMEVVSVEGEEIQPEEFGKESGWCEVRRGAKTQASRLPNRPTEDYRVIVRPHGGLNVSEYRMDRIYCCLRSAAGVGRETAEEDSMCINNTQNILVISTPSEERARRYGAITRLRIGEKEFETSAYRAAPENTSKGLIQGGSKEESPEDITGKKLYTQALRRRRLLAFSARDNILSNLVRPQNPGVLHAKRMGNTDNVIVLFEGFHVPRYVKYGAMLVKCTLYRKHIDVCYGCGRLGHRADVGPNPNDKVCRGCGSKNPAQDHMCEVECQLCGKDHPTGDKRCKARYNIAYLVRRRRWERTRREEEEARAACVEACYKYNDFSGLHSNGHKEPTSKQKRGNLQQFVINREAPDVIALQETGGRAKLSGYKSYSTSGEKGTVTTLVHRNLAVVEHDTGMRSIDHVLIEKIPSRKGEGSLFVLNIYSPPRHKPKFGPLFRKALSIADRQALVIVGDFNTPHAAWGYSIENIKGRNLWTAAQQEGLTLITNPEAPTRIGNSVSNDTTPDLTFTKNVPDSRWVNTQKNFGSDHYIVVTTVHGGPQKKKGRKLALVEWDTFRKIREEDGEETILDIETWAEKLQQSHGPQQPTRQIGDAYFRPRDNSIPPPRVDVAGTNESFAAYVASRY</sequence>
<reference evidence="2" key="1">
    <citation type="journal article" date="2020" name="Cell">
        <title>Large-Scale Comparative Analyses of Tick Genomes Elucidate Their Genetic Diversity and Vector Capacities.</title>
        <authorList>
            <consortium name="Tick Genome and Microbiome Consortium (TIGMIC)"/>
            <person name="Jia N."/>
            <person name="Wang J."/>
            <person name="Shi W."/>
            <person name="Du L."/>
            <person name="Sun Y."/>
            <person name="Zhan W."/>
            <person name="Jiang J.F."/>
            <person name="Wang Q."/>
            <person name="Zhang B."/>
            <person name="Ji P."/>
            <person name="Bell-Sakyi L."/>
            <person name="Cui X.M."/>
            <person name="Yuan T.T."/>
            <person name="Jiang B.G."/>
            <person name="Yang W.F."/>
            <person name="Lam T.T."/>
            <person name="Chang Q.C."/>
            <person name="Ding S.J."/>
            <person name="Wang X.J."/>
            <person name="Zhu J.G."/>
            <person name="Ruan X.D."/>
            <person name="Zhao L."/>
            <person name="Wei J.T."/>
            <person name="Ye R.Z."/>
            <person name="Que T.C."/>
            <person name="Du C.H."/>
            <person name="Zhou Y.H."/>
            <person name="Cheng J.X."/>
            <person name="Dai P.F."/>
            <person name="Guo W.B."/>
            <person name="Han X.H."/>
            <person name="Huang E.J."/>
            <person name="Li L.F."/>
            <person name="Wei W."/>
            <person name="Gao Y.C."/>
            <person name="Liu J.Z."/>
            <person name="Shao H.Z."/>
            <person name="Wang X."/>
            <person name="Wang C.C."/>
            <person name="Yang T.C."/>
            <person name="Huo Q.B."/>
            <person name="Li W."/>
            <person name="Chen H.Y."/>
            <person name="Chen S.E."/>
            <person name="Zhou L.G."/>
            <person name="Ni X.B."/>
            <person name="Tian J.H."/>
            <person name="Sheng Y."/>
            <person name="Liu T."/>
            <person name="Pan Y.S."/>
            <person name="Xia L.Y."/>
            <person name="Li J."/>
            <person name="Zhao F."/>
            <person name="Cao W.C."/>
        </authorList>
    </citation>
    <scope>NUCLEOTIDE SEQUENCE</scope>
    <source>
        <strain evidence="2">Rsan-2018</strain>
    </source>
</reference>
<accession>A0A9D4PBS6</accession>
<dbReference type="VEuPathDB" id="VectorBase:RSAN_040282"/>
<dbReference type="Proteomes" id="UP000821837">
    <property type="component" value="Unassembled WGS sequence"/>
</dbReference>
<keyword evidence="3" id="KW-1185">Reference proteome</keyword>
<gene>
    <name evidence="2" type="ORF">HPB52_002448</name>
</gene>
<dbReference type="VEuPathDB" id="VectorBase:RSAN_030986"/>
<name>A0A9D4PBS6_RHISA</name>
<evidence type="ECO:0000259" key="1">
    <source>
        <dbReference type="Pfam" id="PF14529"/>
    </source>
</evidence>
<dbReference type="AlphaFoldDB" id="A0A9D4PBS6"/>
<evidence type="ECO:0000313" key="2">
    <source>
        <dbReference type="EMBL" id="KAH7934956.1"/>
    </source>
</evidence>
<dbReference type="GO" id="GO:0003824">
    <property type="term" value="F:catalytic activity"/>
    <property type="evidence" value="ECO:0007669"/>
    <property type="project" value="InterPro"/>
</dbReference>
<dbReference type="InterPro" id="IPR036691">
    <property type="entry name" value="Endo/exonu/phosph_ase_sf"/>
</dbReference>
<feature type="domain" description="Endonuclease/exonuclease/phosphatase" evidence="1">
    <location>
        <begin position="432"/>
        <end position="545"/>
    </location>
</feature>
<dbReference type="SUPFAM" id="SSF56219">
    <property type="entry name" value="DNase I-like"/>
    <property type="match status" value="1"/>
</dbReference>
<organism evidence="2 3">
    <name type="scientific">Rhipicephalus sanguineus</name>
    <name type="common">Brown dog tick</name>
    <name type="synonym">Ixodes sanguineus</name>
    <dbReference type="NCBI Taxonomy" id="34632"/>
    <lineage>
        <taxon>Eukaryota</taxon>
        <taxon>Metazoa</taxon>
        <taxon>Ecdysozoa</taxon>
        <taxon>Arthropoda</taxon>
        <taxon>Chelicerata</taxon>
        <taxon>Arachnida</taxon>
        <taxon>Acari</taxon>
        <taxon>Parasitiformes</taxon>
        <taxon>Ixodida</taxon>
        <taxon>Ixodoidea</taxon>
        <taxon>Ixodidae</taxon>
        <taxon>Rhipicephalinae</taxon>
        <taxon>Rhipicephalus</taxon>
        <taxon>Rhipicephalus</taxon>
    </lineage>
</organism>
<comment type="caution">
    <text evidence="2">The sequence shown here is derived from an EMBL/GenBank/DDBJ whole genome shotgun (WGS) entry which is preliminary data.</text>
</comment>